<feature type="compositionally biased region" description="Basic and acidic residues" evidence="1">
    <location>
        <begin position="26"/>
        <end position="43"/>
    </location>
</feature>
<comment type="caution">
    <text evidence="2">The sequence shown here is derived from an EMBL/GenBank/DDBJ whole genome shotgun (WGS) entry which is preliminary data.</text>
</comment>
<proteinExistence type="predicted"/>
<keyword evidence="3" id="KW-1185">Reference proteome</keyword>
<feature type="region of interest" description="Disordered" evidence="1">
    <location>
        <begin position="1"/>
        <end position="71"/>
    </location>
</feature>
<evidence type="ECO:0000313" key="2">
    <source>
        <dbReference type="EMBL" id="MPD00640.1"/>
    </source>
</evidence>
<gene>
    <name evidence="2" type="ORF">E2C01_096125</name>
</gene>
<organism evidence="2 3">
    <name type="scientific">Portunus trituberculatus</name>
    <name type="common">Swimming crab</name>
    <name type="synonym">Neptunus trituberculatus</name>
    <dbReference type="NCBI Taxonomy" id="210409"/>
    <lineage>
        <taxon>Eukaryota</taxon>
        <taxon>Metazoa</taxon>
        <taxon>Ecdysozoa</taxon>
        <taxon>Arthropoda</taxon>
        <taxon>Crustacea</taxon>
        <taxon>Multicrustacea</taxon>
        <taxon>Malacostraca</taxon>
        <taxon>Eumalacostraca</taxon>
        <taxon>Eucarida</taxon>
        <taxon>Decapoda</taxon>
        <taxon>Pleocyemata</taxon>
        <taxon>Brachyura</taxon>
        <taxon>Eubrachyura</taxon>
        <taxon>Portunoidea</taxon>
        <taxon>Portunidae</taxon>
        <taxon>Portuninae</taxon>
        <taxon>Portunus</taxon>
    </lineage>
</organism>
<dbReference type="Proteomes" id="UP000324222">
    <property type="component" value="Unassembled WGS sequence"/>
</dbReference>
<dbReference type="AlphaFoldDB" id="A0A5B7K118"/>
<accession>A0A5B7K118</accession>
<evidence type="ECO:0000313" key="3">
    <source>
        <dbReference type="Proteomes" id="UP000324222"/>
    </source>
</evidence>
<sequence length="71" mass="7978">MLFGRLPANTKHFSPSQRKRVSAPDCEMRRVKREPRPTQESKEAAAPPPGTFTYRLVSTPPPTTLDSLNMP</sequence>
<dbReference type="EMBL" id="VSRR010123757">
    <property type="protein sequence ID" value="MPD00640.1"/>
    <property type="molecule type" value="Genomic_DNA"/>
</dbReference>
<protein>
    <submittedName>
        <fullName evidence="2">Uncharacterized protein</fullName>
    </submittedName>
</protein>
<reference evidence="2 3" key="1">
    <citation type="submission" date="2019-05" db="EMBL/GenBank/DDBJ databases">
        <title>Another draft genome of Portunus trituberculatus and its Hox gene families provides insights of decapod evolution.</title>
        <authorList>
            <person name="Jeong J.-H."/>
            <person name="Song I."/>
            <person name="Kim S."/>
            <person name="Choi T."/>
            <person name="Kim D."/>
            <person name="Ryu S."/>
            <person name="Kim W."/>
        </authorList>
    </citation>
    <scope>NUCLEOTIDE SEQUENCE [LARGE SCALE GENOMIC DNA]</scope>
    <source>
        <tissue evidence="2">Muscle</tissue>
    </source>
</reference>
<name>A0A5B7K118_PORTR</name>
<evidence type="ECO:0000256" key="1">
    <source>
        <dbReference type="SAM" id="MobiDB-lite"/>
    </source>
</evidence>